<evidence type="ECO:0000259" key="7">
    <source>
        <dbReference type="Pfam" id="PF01490"/>
    </source>
</evidence>
<evidence type="ECO:0000256" key="4">
    <source>
        <dbReference type="ARBA" id="ARBA00023136"/>
    </source>
</evidence>
<feature type="transmembrane region" description="Helical" evidence="6">
    <location>
        <begin position="132"/>
        <end position="155"/>
    </location>
</feature>
<keyword evidence="2 6" id="KW-0812">Transmembrane</keyword>
<comment type="caution">
    <text evidence="8">The sequence shown here is derived from an EMBL/GenBank/DDBJ whole genome shotgun (WGS) entry which is preliminary data.</text>
</comment>
<feature type="region of interest" description="Disordered" evidence="5">
    <location>
        <begin position="1"/>
        <end position="23"/>
    </location>
</feature>
<organism evidence="8 9">
    <name type="scientific">Prorocentrum cordatum</name>
    <dbReference type="NCBI Taxonomy" id="2364126"/>
    <lineage>
        <taxon>Eukaryota</taxon>
        <taxon>Sar</taxon>
        <taxon>Alveolata</taxon>
        <taxon>Dinophyceae</taxon>
        <taxon>Prorocentrales</taxon>
        <taxon>Prorocentraceae</taxon>
        <taxon>Prorocentrum</taxon>
    </lineage>
</organism>
<feature type="domain" description="Amino acid transporter transmembrane" evidence="7">
    <location>
        <begin position="101"/>
        <end position="160"/>
    </location>
</feature>
<feature type="region of interest" description="Disordered" evidence="5">
    <location>
        <begin position="207"/>
        <end position="234"/>
    </location>
</feature>
<protein>
    <recommendedName>
        <fullName evidence="7">Amino acid transporter transmembrane domain-containing protein</fullName>
    </recommendedName>
</protein>
<comment type="subcellular location">
    <subcellularLocation>
        <location evidence="1">Membrane</location>
        <topology evidence="1">Multi-pass membrane protein</topology>
    </subcellularLocation>
</comment>
<evidence type="ECO:0000313" key="8">
    <source>
        <dbReference type="EMBL" id="CAK0819384.1"/>
    </source>
</evidence>
<evidence type="ECO:0000256" key="6">
    <source>
        <dbReference type="SAM" id="Phobius"/>
    </source>
</evidence>
<dbReference type="PANTHER" id="PTHR22950">
    <property type="entry name" value="AMINO ACID TRANSPORTER"/>
    <property type="match status" value="1"/>
</dbReference>
<evidence type="ECO:0000256" key="3">
    <source>
        <dbReference type="ARBA" id="ARBA00022989"/>
    </source>
</evidence>
<dbReference type="EMBL" id="CAUYUJ010007036">
    <property type="protein sequence ID" value="CAK0819384.1"/>
    <property type="molecule type" value="Genomic_DNA"/>
</dbReference>
<sequence>MEDIQHIPGQEARQDAPWTGTSPTRRVAAGLKRTFTLTLESYAFGPAASFAPGLDSDDAGAFAEGYRACRTSSIRSSVLSEVGSMVPSRVPSRDWTPNDGTSSFSASVANLTKSMVGIGMLTLPRAFADCSVLLAVGALMFCGALSAVSFFLLGYCAHVTNTRTLPQLWEATVGGTSEHAVRGAHCASGHLPELRRLRAPHGRLRHAERGRPLPAAAGARPLPPQPRGPDRALGAAAPLHGQALVPVAVVLHGRPGVHVVRFLARRRRLRGGGRRGAGPAAVVQDDFDQLGC</sequence>
<dbReference type="Pfam" id="PF01490">
    <property type="entry name" value="Aa_trans"/>
    <property type="match status" value="1"/>
</dbReference>
<dbReference type="InterPro" id="IPR013057">
    <property type="entry name" value="AA_transpt_TM"/>
</dbReference>
<reference evidence="8" key="1">
    <citation type="submission" date="2023-10" db="EMBL/GenBank/DDBJ databases">
        <authorList>
            <person name="Chen Y."/>
            <person name="Shah S."/>
            <person name="Dougan E. K."/>
            <person name="Thang M."/>
            <person name="Chan C."/>
        </authorList>
    </citation>
    <scope>NUCLEOTIDE SEQUENCE [LARGE SCALE GENOMIC DNA]</scope>
</reference>
<evidence type="ECO:0000256" key="1">
    <source>
        <dbReference type="ARBA" id="ARBA00004141"/>
    </source>
</evidence>
<name>A0ABN9RL26_9DINO</name>
<evidence type="ECO:0000256" key="5">
    <source>
        <dbReference type="SAM" id="MobiDB-lite"/>
    </source>
</evidence>
<evidence type="ECO:0000313" key="9">
    <source>
        <dbReference type="Proteomes" id="UP001189429"/>
    </source>
</evidence>
<gene>
    <name evidence="8" type="ORF">PCOR1329_LOCUS21382</name>
</gene>
<keyword evidence="9" id="KW-1185">Reference proteome</keyword>
<accession>A0ABN9RL26</accession>
<evidence type="ECO:0000256" key="2">
    <source>
        <dbReference type="ARBA" id="ARBA00022692"/>
    </source>
</evidence>
<proteinExistence type="predicted"/>
<keyword evidence="4 6" id="KW-0472">Membrane</keyword>
<dbReference type="Proteomes" id="UP001189429">
    <property type="component" value="Unassembled WGS sequence"/>
</dbReference>
<keyword evidence="3 6" id="KW-1133">Transmembrane helix</keyword>